<dbReference type="Pfam" id="PF22879">
    <property type="entry name" value="AIPR_N"/>
    <property type="match status" value="1"/>
</dbReference>
<feature type="domain" description="Abortive infection phage resistance protein N-terminal" evidence="1">
    <location>
        <begin position="29"/>
        <end position="78"/>
    </location>
</feature>
<reference evidence="3" key="1">
    <citation type="submission" date="2014-12" db="EMBL/GenBank/DDBJ databases">
        <title>Whole genome sequences of four Staphylococcus schleiferi canine isolates.</title>
        <authorList>
            <person name="Misic A.M."/>
            <person name="Cain C."/>
            <person name="Morris D.O."/>
            <person name="Rankin S."/>
            <person name="Beiting D."/>
        </authorList>
    </citation>
    <scope>NUCLEOTIDE SEQUENCE</scope>
    <source>
        <strain evidence="2">ASB11</strain>
        <strain evidence="3">ASB13</strain>
        <strain evidence="4">ASB9</strain>
    </source>
</reference>
<dbReference type="RefSeq" id="WP_053940808.1">
    <property type="nucleotide sequence ID" value="NZ_CDMH01000014.1"/>
</dbReference>
<evidence type="ECO:0000313" key="5">
    <source>
        <dbReference type="Proteomes" id="UP000038622"/>
    </source>
</evidence>
<name>A0A0K2X7W1_9HELI</name>
<dbReference type="AlphaFoldDB" id="A0A0K2X7W1"/>
<dbReference type="OrthoDB" id="9806213at2"/>
<evidence type="ECO:0000313" key="2">
    <source>
        <dbReference type="EMBL" id="CRF41792.1"/>
    </source>
</evidence>
<dbReference type="EMBL" id="CDMN01000001">
    <property type="protein sequence ID" value="CRF43463.1"/>
    <property type="molecule type" value="Genomic_DNA"/>
</dbReference>
<keyword evidence="5" id="KW-1185">Reference proteome</keyword>
<dbReference type="Proteomes" id="UP000038622">
    <property type="component" value="Unassembled WGS sequence"/>
</dbReference>
<reference evidence="6 7" key="2">
    <citation type="submission" date="2014-12" db="EMBL/GenBank/DDBJ databases">
        <authorList>
            <person name="Jaenicke S."/>
        </authorList>
    </citation>
    <scope>NUCLEOTIDE SEQUENCE [LARGE SCALE GENOMIC DNA]</scope>
</reference>
<evidence type="ECO:0000313" key="6">
    <source>
        <dbReference type="Proteomes" id="UP000041394"/>
    </source>
</evidence>
<protein>
    <recommendedName>
        <fullName evidence="1">Abortive infection phage resistance protein N-terminal domain-containing protein</fullName>
    </recommendedName>
</protein>
<dbReference type="Proteomes" id="UP000041394">
    <property type="component" value="Unassembled WGS sequence"/>
</dbReference>
<dbReference type="EMBL" id="CDMH01000014">
    <property type="protein sequence ID" value="CRF42131.1"/>
    <property type="molecule type" value="Genomic_DNA"/>
</dbReference>
<evidence type="ECO:0000313" key="7">
    <source>
        <dbReference type="Proteomes" id="UP000045175"/>
    </source>
</evidence>
<dbReference type="EMBL" id="CDML01000053">
    <property type="protein sequence ID" value="CRF41792.1"/>
    <property type="molecule type" value="Genomic_DNA"/>
</dbReference>
<evidence type="ECO:0000313" key="4">
    <source>
        <dbReference type="EMBL" id="CRF43463.1"/>
    </source>
</evidence>
<dbReference type="InterPro" id="IPR055101">
    <property type="entry name" value="AIPR_N"/>
</dbReference>
<sequence>MFSLEEFHQDFMQGVAVETQSCGSKHEAFIESMCEVLADEGELSKHCAIAEYNKKDMEVCGYVFDEERGELSLLVSCFF</sequence>
<dbReference type="Proteomes" id="UP000045175">
    <property type="component" value="Unassembled WGS sequence"/>
</dbReference>
<evidence type="ECO:0000259" key="1">
    <source>
        <dbReference type="Pfam" id="PF22879"/>
    </source>
</evidence>
<reference evidence="5" key="3">
    <citation type="submission" date="2014-12" db="EMBL/GenBank/DDBJ databases">
        <authorList>
            <person name="Smet A."/>
        </authorList>
    </citation>
    <scope>NUCLEOTIDE SEQUENCE [LARGE SCALE GENOMIC DNA]</scope>
</reference>
<accession>A0A0K2X7W1</accession>
<gene>
    <name evidence="2" type="ORF">HAL011_16070</name>
    <name evidence="3" type="ORF">HAL013_02900</name>
    <name evidence="4" type="ORF">HAL09_00040</name>
</gene>
<organism evidence="3 7">
    <name type="scientific">Helicobacter ailurogastricus</name>
    <dbReference type="NCBI Taxonomy" id="1578720"/>
    <lineage>
        <taxon>Bacteria</taxon>
        <taxon>Pseudomonadati</taxon>
        <taxon>Campylobacterota</taxon>
        <taxon>Epsilonproteobacteria</taxon>
        <taxon>Campylobacterales</taxon>
        <taxon>Helicobacteraceae</taxon>
        <taxon>Helicobacter</taxon>
    </lineage>
</organism>
<proteinExistence type="predicted"/>
<evidence type="ECO:0000313" key="3">
    <source>
        <dbReference type="EMBL" id="CRF42131.1"/>
    </source>
</evidence>
<dbReference type="STRING" id="1578720.HAL011_16070"/>